<dbReference type="EMBL" id="CP029480">
    <property type="protein sequence ID" value="AWV99337.1"/>
    <property type="molecule type" value="Genomic_DNA"/>
</dbReference>
<proteinExistence type="predicted"/>
<organism evidence="2 3">
    <name type="scientific">Arcticibacterium luteifluviistationis</name>
    <dbReference type="NCBI Taxonomy" id="1784714"/>
    <lineage>
        <taxon>Bacteria</taxon>
        <taxon>Pseudomonadati</taxon>
        <taxon>Bacteroidota</taxon>
        <taxon>Cytophagia</taxon>
        <taxon>Cytophagales</taxon>
        <taxon>Leadbetterellaceae</taxon>
        <taxon>Arcticibacterium</taxon>
    </lineage>
</organism>
<evidence type="ECO:0000313" key="3">
    <source>
        <dbReference type="Proteomes" id="UP000249873"/>
    </source>
</evidence>
<feature type="domain" description="AraC effector-binding" evidence="1">
    <location>
        <begin position="1"/>
        <end position="158"/>
    </location>
</feature>
<evidence type="ECO:0000259" key="1">
    <source>
        <dbReference type="SMART" id="SM00871"/>
    </source>
</evidence>
<dbReference type="InterPro" id="IPR029442">
    <property type="entry name" value="GyrI-like"/>
</dbReference>
<protein>
    <submittedName>
        <fullName evidence="2">GyrI-like domain-containing protein</fullName>
    </submittedName>
</protein>
<evidence type="ECO:0000313" key="2">
    <source>
        <dbReference type="EMBL" id="AWV99337.1"/>
    </source>
</evidence>
<dbReference type="SUPFAM" id="SSF55136">
    <property type="entry name" value="Probable bacterial effector-binding domain"/>
    <property type="match status" value="1"/>
</dbReference>
<gene>
    <name evidence="2" type="ORF">DJ013_14665</name>
</gene>
<dbReference type="RefSeq" id="WP_111372663.1">
    <property type="nucleotide sequence ID" value="NZ_CP029480.1"/>
</dbReference>
<dbReference type="Proteomes" id="UP000249873">
    <property type="component" value="Chromosome"/>
</dbReference>
<dbReference type="SMART" id="SM00871">
    <property type="entry name" value="AraC_E_bind"/>
    <property type="match status" value="1"/>
</dbReference>
<reference evidence="2 3" key="1">
    <citation type="submission" date="2018-05" db="EMBL/GenBank/DDBJ databases">
        <title>Complete genome sequence of Arcticibacterium luteifluviistationis SM1504T, a cytophagaceae bacterium isolated from Arctic surface seawater.</title>
        <authorList>
            <person name="Li Y."/>
            <person name="Qin Q.-L."/>
        </authorList>
    </citation>
    <scope>NUCLEOTIDE SEQUENCE [LARGE SCALE GENOMIC DNA]</scope>
    <source>
        <strain evidence="2 3">SM1504</strain>
    </source>
</reference>
<dbReference type="Gene3D" id="3.20.80.10">
    <property type="entry name" value="Regulatory factor, effector binding domain"/>
    <property type="match status" value="1"/>
</dbReference>
<sequence>MEHKIVDSPERKFVGMSLEMTYANNFTGQLWGGFMPRRHEVQNRIHDGYFSLQGTNPAFTMYDRSVDRPFTKWALVEVANFNNVPDGMETFVLPAGKYAIFLHKGKSIPAFIEKIKTILSQWLPASGYQIDNRPDFEVLEENARNNPEAEEEIWVPIK</sequence>
<dbReference type="PANTHER" id="PTHR36444:SF2">
    <property type="entry name" value="TRANSCRIPTIONAL REGULATOR PROTEIN YOBU-RELATED"/>
    <property type="match status" value="1"/>
</dbReference>
<dbReference type="OrthoDB" id="8560232at2"/>
<name>A0A2Z4GDY5_9BACT</name>
<accession>A0A2Z4GDY5</accession>
<dbReference type="Pfam" id="PF06445">
    <property type="entry name" value="GyrI-like"/>
    <property type="match status" value="1"/>
</dbReference>
<dbReference type="InterPro" id="IPR010499">
    <property type="entry name" value="AraC_E-bd"/>
</dbReference>
<dbReference type="AlphaFoldDB" id="A0A2Z4GDY5"/>
<dbReference type="KEGG" id="als:DJ013_14665"/>
<dbReference type="PANTHER" id="PTHR36444">
    <property type="entry name" value="TRANSCRIPTIONAL REGULATOR PROTEIN YOBU-RELATED"/>
    <property type="match status" value="1"/>
</dbReference>
<dbReference type="InterPro" id="IPR053182">
    <property type="entry name" value="YobU-like_regulator"/>
</dbReference>
<dbReference type="InterPro" id="IPR011256">
    <property type="entry name" value="Reg_factor_effector_dom_sf"/>
</dbReference>
<keyword evidence="3" id="KW-1185">Reference proteome</keyword>